<feature type="domain" description="Flavodoxin-like" evidence="1">
    <location>
        <begin position="3"/>
        <end position="158"/>
    </location>
</feature>
<dbReference type="EMBL" id="WBZC01000013">
    <property type="protein sequence ID" value="KAB3536044.1"/>
    <property type="molecule type" value="Genomic_DNA"/>
</dbReference>
<dbReference type="Proteomes" id="UP000432715">
    <property type="component" value="Unassembled WGS sequence"/>
</dbReference>
<protein>
    <submittedName>
        <fullName evidence="2">Flavodoxin</fullName>
    </submittedName>
</protein>
<reference evidence="2 3" key="1">
    <citation type="submission" date="2019-10" db="EMBL/GenBank/DDBJ databases">
        <title>Alkaliphilus serpentinus sp. nov. and Alkaliphilus pronyensis sp. nov., two novel anaerobic alkaliphilic species isolated from the serpentinized-hosted hydrothermal field of the Prony Bay (New Caledonia).</title>
        <authorList>
            <person name="Postec A."/>
        </authorList>
    </citation>
    <scope>NUCLEOTIDE SEQUENCE [LARGE SCALE GENOMIC DNA]</scope>
    <source>
        <strain evidence="2 3">LacV</strain>
    </source>
</reference>
<gene>
    <name evidence="2" type="ORF">F8154_04605</name>
</gene>
<dbReference type="Pfam" id="PF12682">
    <property type="entry name" value="Flavodoxin_4"/>
    <property type="match status" value="1"/>
</dbReference>
<evidence type="ECO:0000313" key="3">
    <source>
        <dbReference type="Proteomes" id="UP000432715"/>
    </source>
</evidence>
<dbReference type="GO" id="GO:0010181">
    <property type="term" value="F:FMN binding"/>
    <property type="evidence" value="ECO:0007669"/>
    <property type="project" value="InterPro"/>
</dbReference>
<organism evidence="2 3">
    <name type="scientific">Alkaliphilus pronyensis</name>
    <dbReference type="NCBI Taxonomy" id="1482732"/>
    <lineage>
        <taxon>Bacteria</taxon>
        <taxon>Bacillati</taxon>
        <taxon>Bacillota</taxon>
        <taxon>Clostridia</taxon>
        <taxon>Peptostreptococcales</taxon>
        <taxon>Natronincolaceae</taxon>
        <taxon>Alkaliphilus</taxon>
    </lineage>
</organism>
<evidence type="ECO:0000259" key="1">
    <source>
        <dbReference type="PROSITE" id="PS50902"/>
    </source>
</evidence>
<dbReference type="OrthoDB" id="9806505at2"/>
<proteinExistence type="predicted"/>
<dbReference type="PANTHER" id="PTHR39201:SF1">
    <property type="entry name" value="FLAVODOXIN-LIKE DOMAIN-CONTAINING PROTEIN"/>
    <property type="match status" value="1"/>
</dbReference>
<dbReference type="PANTHER" id="PTHR39201">
    <property type="entry name" value="EXPORTED PROTEIN-RELATED"/>
    <property type="match status" value="1"/>
</dbReference>
<evidence type="ECO:0000313" key="2">
    <source>
        <dbReference type="EMBL" id="KAB3536044.1"/>
    </source>
</evidence>
<name>A0A6I0FB72_9FIRM</name>
<dbReference type="GO" id="GO:0016651">
    <property type="term" value="F:oxidoreductase activity, acting on NAD(P)H"/>
    <property type="evidence" value="ECO:0007669"/>
    <property type="project" value="UniProtKB-ARBA"/>
</dbReference>
<sequence>MKSIVVYYSFEGNTNLIAEVMAEAIGADLLRLKPKKEIKSRGFGKYLWGGSQVVMNKKPELETFKQDLQDYDLIIIGTPVWAWTYAPPIASLLEKANLKNKSVGLFSCHGGQIGKTFINLKKRLADSNILGEIDFFEPLSNYQTLAREKAEKWAKDIAGKAIE</sequence>
<dbReference type="SUPFAM" id="SSF52218">
    <property type="entry name" value="Flavoproteins"/>
    <property type="match status" value="1"/>
</dbReference>
<comment type="caution">
    <text evidence="2">The sequence shown here is derived from an EMBL/GenBank/DDBJ whole genome shotgun (WGS) entry which is preliminary data.</text>
</comment>
<dbReference type="AlphaFoldDB" id="A0A6I0FB72"/>
<keyword evidence="3" id="KW-1185">Reference proteome</keyword>
<dbReference type="InterPro" id="IPR029039">
    <property type="entry name" value="Flavoprotein-like_sf"/>
</dbReference>
<accession>A0A6I0FB72</accession>
<dbReference type="InterPro" id="IPR008254">
    <property type="entry name" value="Flavodoxin/NO_synth"/>
</dbReference>
<dbReference type="PROSITE" id="PS50902">
    <property type="entry name" value="FLAVODOXIN_LIKE"/>
    <property type="match status" value="1"/>
</dbReference>
<dbReference type="RefSeq" id="WP_151860423.1">
    <property type="nucleotide sequence ID" value="NZ_WBZC01000013.1"/>
</dbReference>
<dbReference type="Gene3D" id="3.40.50.360">
    <property type="match status" value="1"/>
</dbReference>